<dbReference type="Pfam" id="PF21365">
    <property type="entry name" value="Glyco_hydro_31_3rd"/>
    <property type="match status" value="1"/>
</dbReference>
<dbReference type="FunCoup" id="A0A1S3II65">
    <property type="interactions" value="12"/>
</dbReference>
<evidence type="ECO:0000256" key="2">
    <source>
        <dbReference type="ARBA" id="ARBA00022801"/>
    </source>
</evidence>
<dbReference type="PANTHER" id="PTHR43053:SF4">
    <property type="entry name" value="MYOGENESIS-REGULATING GLYCOSIDASE"/>
    <property type="match status" value="1"/>
</dbReference>
<feature type="transmembrane region" description="Helical" evidence="5">
    <location>
        <begin position="52"/>
        <end position="82"/>
    </location>
</feature>
<dbReference type="KEGG" id="lak:106163960"/>
<keyword evidence="5" id="KW-0472">Membrane</keyword>
<dbReference type="InterPro" id="IPR050985">
    <property type="entry name" value="Alpha-glycosidase_related"/>
</dbReference>
<evidence type="ECO:0000259" key="6">
    <source>
        <dbReference type="Pfam" id="PF01055"/>
    </source>
</evidence>
<dbReference type="InParanoid" id="A0A1S3II65"/>
<gene>
    <name evidence="9" type="primary">LOC106163960</name>
</gene>
<dbReference type="Proteomes" id="UP000085678">
    <property type="component" value="Unplaced"/>
</dbReference>
<reference evidence="9" key="1">
    <citation type="submission" date="2025-08" db="UniProtKB">
        <authorList>
            <consortium name="RefSeq"/>
        </authorList>
    </citation>
    <scope>IDENTIFICATION</scope>
    <source>
        <tissue evidence="9">Gonads</tissue>
    </source>
</reference>
<feature type="domain" description="Glycosyl hydrolase family 31 C-terminal" evidence="7">
    <location>
        <begin position="649"/>
        <end position="731"/>
    </location>
</feature>
<dbReference type="SUPFAM" id="SSF51445">
    <property type="entry name" value="(Trans)glycosidases"/>
    <property type="match status" value="1"/>
</dbReference>
<dbReference type="InterPro" id="IPR017853">
    <property type="entry name" value="GH"/>
</dbReference>
<evidence type="ECO:0000259" key="7">
    <source>
        <dbReference type="Pfam" id="PF21365"/>
    </source>
</evidence>
<dbReference type="PANTHER" id="PTHR43053">
    <property type="entry name" value="GLYCOSIDASE FAMILY 31"/>
    <property type="match status" value="1"/>
</dbReference>
<dbReference type="CDD" id="cd06592">
    <property type="entry name" value="GH31_NET37"/>
    <property type="match status" value="1"/>
</dbReference>
<organism evidence="8 9">
    <name type="scientific">Lingula anatina</name>
    <name type="common">Brachiopod</name>
    <name type="synonym">Lingula unguis</name>
    <dbReference type="NCBI Taxonomy" id="7574"/>
    <lineage>
        <taxon>Eukaryota</taxon>
        <taxon>Metazoa</taxon>
        <taxon>Spiralia</taxon>
        <taxon>Lophotrochozoa</taxon>
        <taxon>Brachiopoda</taxon>
        <taxon>Linguliformea</taxon>
        <taxon>Lingulata</taxon>
        <taxon>Lingulida</taxon>
        <taxon>Linguloidea</taxon>
        <taxon>Lingulidae</taxon>
        <taxon>Lingula</taxon>
    </lineage>
</organism>
<proteinExistence type="inferred from homology"/>
<evidence type="ECO:0000256" key="5">
    <source>
        <dbReference type="SAM" id="Phobius"/>
    </source>
</evidence>
<keyword evidence="8" id="KW-1185">Reference proteome</keyword>
<dbReference type="GeneID" id="106163960"/>
<evidence type="ECO:0000256" key="1">
    <source>
        <dbReference type="ARBA" id="ARBA00007806"/>
    </source>
</evidence>
<evidence type="ECO:0000313" key="8">
    <source>
        <dbReference type="Proteomes" id="UP000085678"/>
    </source>
</evidence>
<dbReference type="SUPFAM" id="SSF51011">
    <property type="entry name" value="Glycosyl hydrolase domain"/>
    <property type="match status" value="1"/>
</dbReference>
<dbReference type="Gene3D" id="2.60.40.1180">
    <property type="entry name" value="Golgi alpha-mannosidase II"/>
    <property type="match status" value="1"/>
</dbReference>
<dbReference type="STRING" id="7574.A0A1S3II65"/>
<evidence type="ECO:0000256" key="3">
    <source>
        <dbReference type="ARBA" id="ARBA00023295"/>
    </source>
</evidence>
<dbReference type="InterPro" id="IPR013780">
    <property type="entry name" value="Glyco_hydro_b"/>
</dbReference>
<dbReference type="GO" id="GO:0004553">
    <property type="term" value="F:hydrolase activity, hydrolyzing O-glycosyl compounds"/>
    <property type="evidence" value="ECO:0007669"/>
    <property type="project" value="InterPro"/>
</dbReference>
<accession>A0A1S3II65</accession>
<keyword evidence="5" id="KW-0812">Transmembrane</keyword>
<dbReference type="AlphaFoldDB" id="A0A1S3II65"/>
<dbReference type="RefSeq" id="XP_013397189.1">
    <property type="nucleotide sequence ID" value="XM_013541735.1"/>
</dbReference>
<sequence>MEDKNVLFLDTIPQKAEVGLPFEDQHDRIILTKLSFGKSPDHRYLPQPNRPLTFVVMLSLSAVVVGSLLLSMTVMFNVFLLAPSQNEQLLTNLACAKHIQYNAGAVSYLPQSQVMNLHARKTSYDFEPSVILSGCVGISLANGTAPISQCSRSREKRTCLEWKNKARLVMEETVLTKEVRCTSVSWEALTYDINDFTDCYNMSGAHWYGFGQVFDQKWPIENWSMNFAPFVTHDSISAKTAYGSVAERLVFGSRGVGIYVPEDVPLFVSVNASGDHKICLMGRFKNSPYINNDDLPPFLKYNICSSDNALQMRNFAAKNFFSLPPPNKIPDERMFTSPIWSTWALYKKTINQSTVIDFADAILKYNFSNSQIEIDDNWTPHYGDMTFEPRKFPDPKGMVQQLHNKGFRVTVWVHPFASLLSQSYQEGKANGYFVKTKRGTPKPTFWWDGIGAILDATNMNAQNWFLAKLHRLKNIYGINSFKFDAGESGWLPPSPFYMASPGINPSLYSTMYVKMAYDADSDVRHQEVRVGWRTQDTPIFTRMLDKDSVWGYNNGLKTLIPDALTFGILGYPFILPDMIGGNAYASTYPDRELFIRWLEANVFLPSLQFSIPPWAYDGEIINISKKMIDLHKKFAPTIISLAKQFSESGAPIIRPLWWINATDDISLTIDSEFLLGDDLLVAPVLEQGARARDVYLVPPYKWRDERTGSVVNCGWHLNYKADLDELPYFTRIIK</sequence>
<keyword evidence="2 4" id="KW-0378">Hydrolase</keyword>
<keyword evidence="3 4" id="KW-0326">Glycosidase</keyword>
<evidence type="ECO:0000256" key="4">
    <source>
        <dbReference type="RuleBase" id="RU361185"/>
    </source>
</evidence>
<dbReference type="InterPro" id="IPR000322">
    <property type="entry name" value="Glyco_hydro_31_TIM"/>
</dbReference>
<dbReference type="Pfam" id="PF01055">
    <property type="entry name" value="Glyco_hydro_31_2nd"/>
    <property type="match status" value="1"/>
</dbReference>
<evidence type="ECO:0000313" key="9">
    <source>
        <dbReference type="RefSeq" id="XP_013397189.1"/>
    </source>
</evidence>
<dbReference type="Gene3D" id="3.20.20.80">
    <property type="entry name" value="Glycosidases"/>
    <property type="match status" value="1"/>
</dbReference>
<comment type="similarity">
    <text evidence="1 4">Belongs to the glycosyl hydrolase 31 family.</text>
</comment>
<dbReference type="GO" id="GO:0005975">
    <property type="term" value="P:carbohydrate metabolic process"/>
    <property type="evidence" value="ECO:0007669"/>
    <property type="project" value="InterPro"/>
</dbReference>
<dbReference type="OrthoDB" id="10070917at2759"/>
<protein>
    <submittedName>
        <fullName evidence="9">Myogenesis-regulating glycosidase isoform X1</fullName>
    </submittedName>
</protein>
<feature type="domain" description="Glycoside hydrolase family 31 TIM barrel" evidence="6">
    <location>
        <begin position="341"/>
        <end position="640"/>
    </location>
</feature>
<name>A0A1S3II65_LINAN</name>
<keyword evidence="5" id="KW-1133">Transmembrane helix</keyword>
<dbReference type="InterPro" id="IPR048395">
    <property type="entry name" value="Glyco_hydro_31_C"/>
</dbReference>